<keyword evidence="2 5" id="KW-0863">Zinc-finger</keyword>
<dbReference type="SMART" id="SM00692">
    <property type="entry name" value="DM3"/>
    <property type="match status" value="1"/>
</dbReference>
<evidence type="ECO:0000256" key="3">
    <source>
        <dbReference type="ARBA" id="ARBA00022833"/>
    </source>
</evidence>
<dbReference type="GO" id="GO:0003677">
    <property type="term" value="F:DNA binding"/>
    <property type="evidence" value="ECO:0007669"/>
    <property type="project" value="UniProtKB-UniRule"/>
</dbReference>
<dbReference type="InterPro" id="IPR006612">
    <property type="entry name" value="THAP_Znf"/>
</dbReference>
<dbReference type="InterPro" id="IPR038441">
    <property type="entry name" value="THAP_Znf_sf"/>
</dbReference>
<proteinExistence type="predicted"/>
<organism evidence="9 10">
    <name type="scientific">Coilia grayii</name>
    <name type="common">Gray's grenadier anchovy</name>
    <dbReference type="NCBI Taxonomy" id="363190"/>
    <lineage>
        <taxon>Eukaryota</taxon>
        <taxon>Metazoa</taxon>
        <taxon>Chordata</taxon>
        <taxon>Craniata</taxon>
        <taxon>Vertebrata</taxon>
        <taxon>Euteleostomi</taxon>
        <taxon>Actinopterygii</taxon>
        <taxon>Neopterygii</taxon>
        <taxon>Teleostei</taxon>
        <taxon>Clupei</taxon>
        <taxon>Clupeiformes</taxon>
        <taxon>Clupeoidei</taxon>
        <taxon>Engraulidae</taxon>
        <taxon>Coilinae</taxon>
        <taxon>Coilia</taxon>
    </lineage>
</organism>
<comment type="caution">
    <text evidence="9">The sequence shown here is derived from an EMBL/GenBank/DDBJ whole genome shotgun (WGS) entry which is preliminary data.</text>
</comment>
<dbReference type="EMBL" id="JBHFQA010000021">
    <property type="protein sequence ID" value="KAL2079903.1"/>
    <property type="molecule type" value="Genomic_DNA"/>
</dbReference>
<dbReference type="Pfam" id="PF12017">
    <property type="entry name" value="Tnp_P_element"/>
    <property type="match status" value="1"/>
</dbReference>
<dbReference type="PANTHER" id="PTHR47696:SF2">
    <property type="entry name" value="PROVISIONAL ORTHOLOG OF THAP DOMAIN CONTAINING 1"/>
    <property type="match status" value="1"/>
</dbReference>
<dbReference type="SMART" id="SM00980">
    <property type="entry name" value="THAP"/>
    <property type="match status" value="1"/>
</dbReference>
<feature type="region of interest" description="Disordered" evidence="7">
    <location>
        <begin position="268"/>
        <end position="288"/>
    </location>
</feature>
<evidence type="ECO:0000256" key="1">
    <source>
        <dbReference type="ARBA" id="ARBA00022723"/>
    </source>
</evidence>
<evidence type="ECO:0000259" key="8">
    <source>
        <dbReference type="PROSITE" id="PS50950"/>
    </source>
</evidence>
<dbReference type="InterPro" id="IPR026521">
    <property type="entry name" value="THAP2"/>
</dbReference>
<feature type="region of interest" description="Disordered" evidence="7">
    <location>
        <begin position="103"/>
        <end position="132"/>
    </location>
</feature>
<dbReference type="Proteomes" id="UP001591681">
    <property type="component" value="Unassembled WGS sequence"/>
</dbReference>
<feature type="compositionally biased region" description="Basic residues" evidence="7">
    <location>
        <begin position="273"/>
        <end position="285"/>
    </location>
</feature>
<reference evidence="9 10" key="1">
    <citation type="submission" date="2024-09" db="EMBL/GenBank/DDBJ databases">
        <title>A chromosome-level genome assembly of Gray's grenadier anchovy, Coilia grayii.</title>
        <authorList>
            <person name="Fu Z."/>
        </authorList>
    </citation>
    <scope>NUCLEOTIDE SEQUENCE [LARGE SCALE GENOMIC DNA]</scope>
    <source>
        <strain evidence="9">G4</strain>
        <tissue evidence="9">Muscle</tissue>
    </source>
</reference>
<evidence type="ECO:0000256" key="4">
    <source>
        <dbReference type="ARBA" id="ARBA00023125"/>
    </source>
</evidence>
<dbReference type="PANTHER" id="PTHR47696">
    <property type="entry name" value="THAP DOMAIN-CONTAINING PROTEIN 2"/>
    <property type="match status" value="1"/>
</dbReference>
<evidence type="ECO:0000313" key="10">
    <source>
        <dbReference type="Proteomes" id="UP001591681"/>
    </source>
</evidence>
<evidence type="ECO:0000256" key="5">
    <source>
        <dbReference type="PROSITE-ProRule" id="PRU00309"/>
    </source>
</evidence>
<keyword evidence="3" id="KW-0862">Zinc</keyword>
<feature type="domain" description="THAP-type" evidence="8">
    <location>
        <begin position="1"/>
        <end position="83"/>
    </location>
</feature>
<accession>A0ABD1IY75</accession>
<keyword evidence="1" id="KW-0479">Metal-binding</keyword>
<protein>
    <recommendedName>
        <fullName evidence="8">THAP-type domain-containing protein</fullName>
    </recommendedName>
</protein>
<dbReference type="GO" id="GO:0008270">
    <property type="term" value="F:zinc ion binding"/>
    <property type="evidence" value="ECO:0007669"/>
    <property type="project" value="UniProtKB-KW"/>
</dbReference>
<dbReference type="Gene3D" id="6.20.210.20">
    <property type="entry name" value="THAP domain"/>
    <property type="match status" value="1"/>
</dbReference>
<dbReference type="InterPro" id="IPR021896">
    <property type="entry name" value="THAP9-like_HTH"/>
</dbReference>
<feature type="coiled-coil region" evidence="6">
    <location>
        <begin position="146"/>
        <end position="173"/>
    </location>
</feature>
<dbReference type="AlphaFoldDB" id="A0ABD1IY75"/>
<evidence type="ECO:0000256" key="2">
    <source>
        <dbReference type="ARBA" id="ARBA00022771"/>
    </source>
</evidence>
<evidence type="ECO:0000256" key="6">
    <source>
        <dbReference type="SAM" id="Coils"/>
    </source>
</evidence>
<dbReference type="PROSITE" id="PS50950">
    <property type="entry name" value="ZF_THAP"/>
    <property type="match status" value="1"/>
</dbReference>
<gene>
    <name evidence="9" type="ORF">ACEWY4_023696</name>
</gene>
<sequence length="334" mass="38367">MVQSCIAWNCKHRRSHETKSLGITFHKFPKAKDVRKQWEAALLKKDFTASRSSMLCSRHFREEDIDRTGQTVRIRDGAIPSVFDFPAHLQKLAKKRALALKKKQESKPLDLSQPVKQTQAPPSQVQSSLDHSYGLSTSPADLKVRLNGALARVAILERELRNAKNRERRAKDLVCSLVEDLKKKTLMNEELKEKLDLYADFPVHLLPRYSHEYTKDQREFALTLHRHGPKAYDFLRKSLHLNLPHPHTLQRWKGPAERNCGLNTVTSDTLEKKQKKKKKKKRKKTQLNADVAPGLDTISDTMGKKQKENKTVQLNTDVDVEPGLDIMISDLFDL</sequence>
<dbReference type="SUPFAM" id="SSF57716">
    <property type="entry name" value="Glucocorticoid receptor-like (DNA-binding domain)"/>
    <property type="match status" value="1"/>
</dbReference>
<name>A0ABD1IY75_9TELE</name>
<evidence type="ECO:0000313" key="9">
    <source>
        <dbReference type="EMBL" id="KAL2079903.1"/>
    </source>
</evidence>
<feature type="compositionally biased region" description="Polar residues" evidence="7">
    <location>
        <begin position="114"/>
        <end position="132"/>
    </location>
</feature>
<keyword evidence="4 5" id="KW-0238">DNA-binding</keyword>
<keyword evidence="10" id="KW-1185">Reference proteome</keyword>
<keyword evidence="6" id="KW-0175">Coiled coil</keyword>
<evidence type="ECO:0000256" key="7">
    <source>
        <dbReference type="SAM" id="MobiDB-lite"/>
    </source>
</evidence>
<dbReference type="Pfam" id="PF05485">
    <property type="entry name" value="THAP"/>
    <property type="match status" value="1"/>
</dbReference>